<dbReference type="GO" id="GO:0005944">
    <property type="term" value="C:phosphatidylinositol 3-kinase complex, class IB"/>
    <property type="evidence" value="ECO:0007669"/>
    <property type="project" value="InterPro"/>
</dbReference>
<name>A0A5N5J1K5_PANHP</name>
<comment type="caution">
    <text evidence="1">The sequence shown here is derived from an EMBL/GenBank/DDBJ whole genome shotgun (WGS) entry which is preliminary data.</text>
</comment>
<organism evidence="1 2">
    <name type="scientific">Pangasianodon hypophthalmus</name>
    <name type="common">Striped catfish</name>
    <name type="synonym">Helicophagus hypophthalmus</name>
    <dbReference type="NCBI Taxonomy" id="310915"/>
    <lineage>
        <taxon>Eukaryota</taxon>
        <taxon>Metazoa</taxon>
        <taxon>Chordata</taxon>
        <taxon>Craniata</taxon>
        <taxon>Vertebrata</taxon>
        <taxon>Euteleostomi</taxon>
        <taxon>Actinopterygii</taxon>
        <taxon>Neopterygii</taxon>
        <taxon>Teleostei</taxon>
        <taxon>Ostariophysi</taxon>
        <taxon>Siluriformes</taxon>
        <taxon>Pangasiidae</taxon>
        <taxon>Pangasianodon</taxon>
    </lineage>
</organism>
<dbReference type="PANTHER" id="PTHR15593:SF1">
    <property type="entry name" value="PHOSPHOINOSITIDE 3-KINASE REGULATORY SUBUNIT 6"/>
    <property type="match status" value="1"/>
</dbReference>
<dbReference type="EMBL" id="VFJC01000094">
    <property type="protein sequence ID" value="KAB5511555.1"/>
    <property type="molecule type" value="Genomic_DNA"/>
</dbReference>
<dbReference type="GO" id="GO:0007186">
    <property type="term" value="P:G protein-coupled receptor signaling pathway"/>
    <property type="evidence" value="ECO:0007669"/>
    <property type="project" value="TreeGrafter"/>
</dbReference>
<reference evidence="1 2" key="1">
    <citation type="submission" date="2019-06" db="EMBL/GenBank/DDBJ databases">
        <title>A chromosome-scale genome assembly of the striped catfish, Pangasianodon hypophthalmus.</title>
        <authorList>
            <person name="Wen M."/>
            <person name="Zahm M."/>
            <person name="Roques C."/>
            <person name="Cabau C."/>
            <person name="Klopp C."/>
            <person name="Donnadieu C."/>
            <person name="Jouanno E."/>
            <person name="Avarre J.-C."/>
            <person name="Campet M."/>
            <person name="Ha T.T.T."/>
            <person name="Dugue R."/>
            <person name="Lampietro C."/>
            <person name="Louis A."/>
            <person name="Herpin A."/>
            <person name="Echchiki A."/>
            <person name="Berthelot C."/>
            <person name="Parey E."/>
            <person name="Roest-Crollius H."/>
            <person name="Braasch I."/>
            <person name="Postlethwait J."/>
            <person name="Bobe J."/>
            <person name="Montfort J."/>
            <person name="Bouchez O."/>
            <person name="Begum T."/>
            <person name="Schartl M."/>
            <person name="Guiguen Y."/>
        </authorList>
    </citation>
    <scope>NUCLEOTIDE SEQUENCE [LARGE SCALE GENOMIC DNA]</scope>
    <source>
        <strain evidence="1 2">Indonesia</strain>
        <tissue evidence="1">Blood</tissue>
    </source>
</reference>
<dbReference type="Proteomes" id="UP000327468">
    <property type="component" value="Unassembled WGS sequence"/>
</dbReference>
<accession>A0A5N5J1K5</accession>
<dbReference type="GO" id="GO:0046935">
    <property type="term" value="F:1-phosphatidylinositol-3-kinase regulator activity"/>
    <property type="evidence" value="ECO:0007669"/>
    <property type="project" value="InterPro"/>
</dbReference>
<evidence type="ECO:0000313" key="2">
    <source>
        <dbReference type="Proteomes" id="UP000327468"/>
    </source>
</evidence>
<evidence type="ECO:0000313" key="1">
    <source>
        <dbReference type="EMBL" id="KAB5511555.1"/>
    </source>
</evidence>
<dbReference type="Pfam" id="PF10486">
    <property type="entry name" value="PI3K_1B_p101"/>
    <property type="match status" value="1"/>
</dbReference>
<dbReference type="InterPro" id="IPR019522">
    <property type="entry name" value="PIK3R5/6"/>
</dbReference>
<keyword evidence="2" id="KW-1185">Reference proteome</keyword>
<dbReference type="PANTHER" id="PTHR15593">
    <property type="entry name" value="PHOSPHATIDYLINOSITOL 3-KINASE REGULATORY SUBUNIT"/>
    <property type="match status" value="1"/>
</dbReference>
<sequence length="458" mass="51907">MRFKSVKVFIAHSGTDLGLNRCFVSLSGRELAKFVRSSSTDNFCISMEDFDMSEFSSYMDSDMPRHSILSTDSGIERDMAQGSDSETKSTLRLLRRGGMKVKPSVTDSMAFLQDALGSGSAFLKQQQRQRHITANIVVMGDDRVLGRLARAYYTLRKREARRLFLTMKVNIKMFYVPVSTQQLSSPTTESVCLLDSNPCVLGSYLGKVDPWYECNIISLGHMIPKLASVCDSSRPHEPNPFLADVISYYVRMGQQPVHFTIYYVKIVFCNPNKESVEDVFLSHASIKFPEFTQRHTTGRDMTIRQKKQSAEVCGALVSLNYRKVSLSNREEERGIALRTTRVQISAVTPNRSQDVNCLTVDFCDVKPKCVLEPKIRTCSMKLKTTERTAFTLCLDKDSRRTFYEVQSIEIEPCKDPGYYIQKSMRSKFTTEEDTDSGLSKFMNRGLPLSIHTFSGIIS</sequence>
<gene>
    <name evidence="1" type="ORF">PHYPO_G00250440</name>
</gene>
<protein>
    <recommendedName>
        <fullName evidence="3">Phosphoinositide 3-kinase regulatory subunit 6</fullName>
    </recommendedName>
</protein>
<evidence type="ECO:0008006" key="3">
    <source>
        <dbReference type="Google" id="ProtNLM"/>
    </source>
</evidence>
<proteinExistence type="predicted"/>
<dbReference type="AlphaFoldDB" id="A0A5N5J1K5"/>